<evidence type="ECO:0000313" key="1">
    <source>
        <dbReference type="EMBL" id="HEC07443.1"/>
    </source>
</evidence>
<comment type="caution">
    <text evidence="1">The sequence shown here is derived from an EMBL/GenBank/DDBJ whole genome shotgun (WGS) entry which is preliminary data.</text>
</comment>
<accession>A0A831W903</accession>
<reference evidence="1" key="1">
    <citation type="journal article" date="2020" name="mSystems">
        <title>Genome- and Community-Level Interaction Insights into Carbon Utilization and Element Cycling Functions of Hydrothermarchaeota in Hydrothermal Sediment.</title>
        <authorList>
            <person name="Zhou Z."/>
            <person name="Liu Y."/>
            <person name="Xu W."/>
            <person name="Pan J."/>
            <person name="Luo Z.H."/>
            <person name="Li M."/>
        </authorList>
    </citation>
    <scope>NUCLEOTIDE SEQUENCE [LARGE SCALE GENOMIC DNA]</scope>
    <source>
        <strain evidence="1">HyVt-458</strain>
    </source>
</reference>
<sequence length="133" mass="14796">MIVVAVVGVIAALAYPSYVDSVRKGKRSDAQSALMEVAQKEETYYARNATYTADMRLLGYANQNWNNVKGGSSKVYYQAKVSAADANHYILLARPKAGTDQVNDTVVRFRLDSSGKRDYKTSDNTWHLGWNAH</sequence>
<dbReference type="InterPro" id="IPR045584">
    <property type="entry name" value="Pilin-like"/>
</dbReference>
<dbReference type="GO" id="GO:0043683">
    <property type="term" value="P:type IV pilus assembly"/>
    <property type="evidence" value="ECO:0007669"/>
    <property type="project" value="InterPro"/>
</dbReference>
<dbReference type="SUPFAM" id="SSF54523">
    <property type="entry name" value="Pili subunits"/>
    <property type="match status" value="1"/>
</dbReference>
<proteinExistence type="predicted"/>
<gene>
    <name evidence="1" type="ORF">ENJ12_11350</name>
</gene>
<organism evidence="1">
    <name type="scientific">Thiolapillus brandeum</name>
    <dbReference type="NCBI Taxonomy" id="1076588"/>
    <lineage>
        <taxon>Bacteria</taxon>
        <taxon>Pseudomonadati</taxon>
        <taxon>Pseudomonadota</taxon>
        <taxon>Gammaproteobacteria</taxon>
        <taxon>Chromatiales</taxon>
        <taxon>Sedimenticolaceae</taxon>
        <taxon>Thiolapillus</taxon>
    </lineage>
</organism>
<dbReference type="Pfam" id="PF16732">
    <property type="entry name" value="ComP_DUS"/>
    <property type="match status" value="1"/>
</dbReference>
<protein>
    <submittedName>
        <fullName evidence="1">Type IV pilin</fullName>
    </submittedName>
</protein>
<dbReference type="AlphaFoldDB" id="A0A831W903"/>
<name>A0A831W903_9GAMM</name>
<dbReference type="InterPro" id="IPR031982">
    <property type="entry name" value="PilE-like"/>
</dbReference>
<dbReference type="Proteomes" id="UP000886339">
    <property type="component" value="Unassembled WGS sequence"/>
</dbReference>
<dbReference type="Gene3D" id="3.30.700.10">
    <property type="entry name" value="Glycoprotein, Type 4 Pilin"/>
    <property type="match status" value="1"/>
</dbReference>
<dbReference type="EMBL" id="DRLF01000394">
    <property type="protein sequence ID" value="HEC07443.1"/>
    <property type="molecule type" value="Genomic_DNA"/>
</dbReference>